<feature type="transmembrane region" description="Helical" evidence="1">
    <location>
        <begin position="41"/>
        <end position="63"/>
    </location>
</feature>
<reference evidence="3 4" key="1">
    <citation type="submission" date="2017-01" db="EMBL/GenBank/DDBJ databases">
        <title>A new Hymenobacter.</title>
        <authorList>
            <person name="Liang Y."/>
            <person name="Feng F."/>
        </authorList>
    </citation>
    <scope>NUCLEOTIDE SEQUENCE [LARGE SCALE GENOMIC DNA]</scope>
    <source>
        <strain evidence="3">MIMBbqt21</strain>
    </source>
</reference>
<dbReference type="InterPro" id="IPR003362">
    <property type="entry name" value="Bact_transf"/>
</dbReference>
<organism evidence="3 4">
    <name type="scientific">Hymenobacter crusticola</name>
    <dbReference type="NCBI Taxonomy" id="1770526"/>
    <lineage>
        <taxon>Bacteria</taxon>
        <taxon>Pseudomonadati</taxon>
        <taxon>Bacteroidota</taxon>
        <taxon>Cytophagia</taxon>
        <taxon>Cytophagales</taxon>
        <taxon>Hymenobacteraceae</taxon>
        <taxon>Hymenobacter</taxon>
    </lineage>
</organism>
<evidence type="ECO:0000259" key="2">
    <source>
        <dbReference type="Pfam" id="PF02397"/>
    </source>
</evidence>
<keyword evidence="4" id="KW-1185">Reference proteome</keyword>
<feature type="non-terminal residue" evidence="3">
    <location>
        <position position="78"/>
    </location>
</feature>
<dbReference type="EMBL" id="MTSE01000020">
    <property type="protein sequence ID" value="OUJ70910.1"/>
    <property type="molecule type" value="Genomic_DNA"/>
</dbReference>
<proteinExistence type="predicted"/>
<protein>
    <recommendedName>
        <fullName evidence="2">Bacterial sugar transferase domain-containing protein</fullName>
    </recommendedName>
</protein>
<name>A0A243W7I2_9BACT</name>
<accession>A0A243W7I2</accession>
<sequence length="78" mass="8898">MFIKNITYLVSMEHIFSLPSVTSRINATVAQPSFLKRAFDIVFASLVLLFLLSWLVPLIALIIKIDSRGPVFFKQLRT</sequence>
<keyword evidence="1" id="KW-1133">Transmembrane helix</keyword>
<dbReference type="Pfam" id="PF02397">
    <property type="entry name" value="Bac_transf"/>
    <property type="match status" value="1"/>
</dbReference>
<keyword evidence="1" id="KW-0812">Transmembrane</keyword>
<evidence type="ECO:0000313" key="4">
    <source>
        <dbReference type="Proteomes" id="UP000194873"/>
    </source>
</evidence>
<evidence type="ECO:0000256" key="1">
    <source>
        <dbReference type="SAM" id="Phobius"/>
    </source>
</evidence>
<dbReference type="AlphaFoldDB" id="A0A243W7I2"/>
<keyword evidence="1" id="KW-0472">Membrane</keyword>
<evidence type="ECO:0000313" key="3">
    <source>
        <dbReference type="EMBL" id="OUJ70910.1"/>
    </source>
</evidence>
<comment type="caution">
    <text evidence="3">The sequence shown here is derived from an EMBL/GenBank/DDBJ whole genome shotgun (WGS) entry which is preliminary data.</text>
</comment>
<dbReference type="Proteomes" id="UP000194873">
    <property type="component" value="Unassembled WGS sequence"/>
</dbReference>
<feature type="domain" description="Bacterial sugar transferase" evidence="2">
    <location>
        <begin position="36"/>
        <end position="77"/>
    </location>
</feature>
<gene>
    <name evidence="3" type="ORF">BXP70_23575</name>
</gene>